<feature type="transmembrane region" description="Helical" evidence="6">
    <location>
        <begin position="174"/>
        <end position="197"/>
    </location>
</feature>
<feature type="transmembrane region" description="Helical" evidence="6">
    <location>
        <begin position="150"/>
        <end position="168"/>
    </location>
</feature>
<dbReference type="EMBL" id="JANAVB010025999">
    <property type="protein sequence ID" value="KAJ6819792.1"/>
    <property type="molecule type" value="Genomic_DNA"/>
</dbReference>
<evidence type="ECO:0000313" key="9">
    <source>
        <dbReference type="EMBL" id="KAJ6819792.1"/>
    </source>
</evidence>
<dbReference type="InterPro" id="IPR005829">
    <property type="entry name" value="Sugar_transporter_CS"/>
</dbReference>
<sequence>MRVLEKMARVNQKPLPSGTLRTDCKVALDENINPPENTHRVMVQNNDSTIDEEAGSKVGGIKNLYWLLSPALIRTTLLLSMDFFGNAFAYYGIVLLTTELISEKKCRSGVSSSSPLAVANPYKDVFITSFAELPGLLFAAVVVDRVGRKLSMMAMLFLAGVFLFPLMFHQKEVVITVLLFGARACITGSINTLYIYAPEVYPTSMRSSGLGIASSIGRIGGIVCPLVAVGLVEGCHQMEAVLVFEVVIFLSGLAVAFFPFETKGRGLSDTLKVSE</sequence>
<feature type="transmembrane region" description="Helical" evidence="6">
    <location>
        <begin position="240"/>
        <end position="260"/>
    </location>
</feature>
<dbReference type="PROSITE" id="PS00216">
    <property type="entry name" value="SUGAR_TRANSPORT_1"/>
    <property type="match status" value="1"/>
</dbReference>
<dbReference type="GO" id="GO:0016020">
    <property type="term" value="C:membrane"/>
    <property type="evidence" value="ECO:0007669"/>
    <property type="project" value="UniProtKB-SubCell"/>
</dbReference>
<dbReference type="Proteomes" id="UP001140949">
    <property type="component" value="Unassembled WGS sequence"/>
</dbReference>
<dbReference type="AlphaFoldDB" id="A0AAX6FGJ7"/>
<gene>
    <name evidence="8" type="ORF">M6B38_134365</name>
    <name evidence="9" type="ORF">M6B38_401295</name>
</gene>
<evidence type="ECO:0000256" key="2">
    <source>
        <dbReference type="ARBA" id="ARBA00022448"/>
    </source>
</evidence>
<evidence type="ECO:0000313" key="10">
    <source>
        <dbReference type="Proteomes" id="UP001140949"/>
    </source>
</evidence>
<organism evidence="8 10">
    <name type="scientific">Iris pallida</name>
    <name type="common">Sweet iris</name>
    <dbReference type="NCBI Taxonomy" id="29817"/>
    <lineage>
        <taxon>Eukaryota</taxon>
        <taxon>Viridiplantae</taxon>
        <taxon>Streptophyta</taxon>
        <taxon>Embryophyta</taxon>
        <taxon>Tracheophyta</taxon>
        <taxon>Spermatophyta</taxon>
        <taxon>Magnoliopsida</taxon>
        <taxon>Liliopsida</taxon>
        <taxon>Asparagales</taxon>
        <taxon>Iridaceae</taxon>
        <taxon>Iridoideae</taxon>
        <taxon>Irideae</taxon>
        <taxon>Iris</taxon>
    </lineage>
</organism>
<dbReference type="PROSITE" id="PS50850">
    <property type="entry name" value="MFS"/>
    <property type="match status" value="1"/>
</dbReference>
<keyword evidence="5 6" id="KW-0472">Membrane</keyword>
<evidence type="ECO:0000256" key="5">
    <source>
        <dbReference type="ARBA" id="ARBA00023136"/>
    </source>
</evidence>
<dbReference type="SUPFAM" id="SSF103473">
    <property type="entry name" value="MFS general substrate transporter"/>
    <property type="match status" value="1"/>
</dbReference>
<dbReference type="Gene3D" id="1.20.1250.20">
    <property type="entry name" value="MFS general substrate transporter like domains"/>
    <property type="match status" value="1"/>
</dbReference>
<reference evidence="8" key="1">
    <citation type="journal article" date="2023" name="GigaByte">
        <title>Genome assembly of the bearded iris, Iris pallida Lam.</title>
        <authorList>
            <person name="Bruccoleri R.E."/>
            <person name="Oakeley E.J."/>
            <person name="Faust A.M.E."/>
            <person name="Altorfer M."/>
            <person name="Dessus-Babus S."/>
            <person name="Burckhardt D."/>
            <person name="Oertli M."/>
            <person name="Naumann U."/>
            <person name="Petersen F."/>
            <person name="Wong J."/>
        </authorList>
    </citation>
    <scope>NUCLEOTIDE SEQUENCE</scope>
    <source>
        <strain evidence="8">GSM-AAB239-AS_SAM_17_03QT</strain>
    </source>
</reference>
<dbReference type="PANTHER" id="PTHR23511:SF5">
    <property type="entry name" value="MAJOR FACILITATOR-TYPE TRANSPORTER HXNZ-RELATED"/>
    <property type="match status" value="1"/>
</dbReference>
<accession>A0AAX6FGJ7</accession>
<dbReference type="InterPro" id="IPR036259">
    <property type="entry name" value="MFS_trans_sf"/>
</dbReference>
<dbReference type="InterPro" id="IPR020846">
    <property type="entry name" value="MFS_dom"/>
</dbReference>
<keyword evidence="10" id="KW-1185">Reference proteome</keyword>
<evidence type="ECO:0000259" key="7">
    <source>
        <dbReference type="PROSITE" id="PS50850"/>
    </source>
</evidence>
<dbReference type="InterPro" id="IPR011701">
    <property type="entry name" value="MFS"/>
</dbReference>
<dbReference type="Pfam" id="PF07690">
    <property type="entry name" value="MFS_1"/>
    <property type="match status" value="1"/>
</dbReference>
<feature type="transmembrane region" description="Helical" evidence="6">
    <location>
        <begin position="209"/>
        <end position="228"/>
    </location>
</feature>
<evidence type="ECO:0000256" key="1">
    <source>
        <dbReference type="ARBA" id="ARBA00004141"/>
    </source>
</evidence>
<evidence type="ECO:0000256" key="3">
    <source>
        <dbReference type="ARBA" id="ARBA00022692"/>
    </source>
</evidence>
<comment type="subcellular location">
    <subcellularLocation>
        <location evidence="1">Membrane</location>
        <topology evidence="1">Multi-pass membrane protein</topology>
    </subcellularLocation>
</comment>
<keyword evidence="3 6" id="KW-0812">Transmembrane</keyword>
<dbReference type="GO" id="GO:0022857">
    <property type="term" value="F:transmembrane transporter activity"/>
    <property type="evidence" value="ECO:0007669"/>
    <property type="project" value="InterPro"/>
</dbReference>
<reference evidence="8" key="2">
    <citation type="submission" date="2023-04" db="EMBL/GenBank/DDBJ databases">
        <authorList>
            <person name="Bruccoleri R.E."/>
            <person name="Oakeley E.J."/>
            <person name="Faust A.-M."/>
            <person name="Dessus-Babus S."/>
            <person name="Altorfer M."/>
            <person name="Burckhardt D."/>
            <person name="Oertli M."/>
            <person name="Naumann U."/>
            <person name="Petersen F."/>
            <person name="Wong J."/>
        </authorList>
    </citation>
    <scope>NUCLEOTIDE SEQUENCE</scope>
    <source>
        <strain evidence="8">GSM-AAB239-AS_SAM_17_03QT</strain>
        <tissue evidence="8">Leaf</tissue>
    </source>
</reference>
<evidence type="ECO:0000256" key="6">
    <source>
        <dbReference type="SAM" id="Phobius"/>
    </source>
</evidence>
<feature type="transmembrane region" description="Helical" evidence="6">
    <location>
        <begin position="125"/>
        <end position="143"/>
    </location>
</feature>
<comment type="caution">
    <text evidence="8">The sequence shown here is derived from an EMBL/GenBank/DDBJ whole genome shotgun (WGS) entry which is preliminary data.</text>
</comment>
<evidence type="ECO:0000256" key="4">
    <source>
        <dbReference type="ARBA" id="ARBA00022989"/>
    </source>
</evidence>
<feature type="domain" description="Major facilitator superfamily (MFS) profile" evidence="7">
    <location>
        <begin position="1"/>
        <end position="263"/>
    </location>
</feature>
<dbReference type="PANTHER" id="PTHR23511">
    <property type="entry name" value="SYNAPTIC VESICLE GLYCOPROTEIN 2"/>
    <property type="match status" value="1"/>
</dbReference>
<name>A0AAX6FGJ7_IRIPA</name>
<evidence type="ECO:0000313" key="8">
    <source>
        <dbReference type="EMBL" id="KAJ6815373.1"/>
    </source>
</evidence>
<proteinExistence type="predicted"/>
<dbReference type="EMBL" id="JANAVB010028969">
    <property type="protein sequence ID" value="KAJ6815373.1"/>
    <property type="molecule type" value="Genomic_DNA"/>
</dbReference>
<keyword evidence="4 6" id="KW-1133">Transmembrane helix</keyword>
<protein>
    <submittedName>
        <fullName evidence="8">Organic cation/carnitine transporter 7-like</fullName>
    </submittedName>
</protein>
<keyword evidence="2" id="KW-0813">Transport</keyword>